<keyword evidence="3" id="KW-1185">Reference proteome</keyword>
<dbReference type="Proteomes" id="UP000039865">
    <property type="component" value="Unassembled WGS sequence"/>
</dbReference>
<sequence length="566" mass="64436">MALIFTIDAIDGNSHIGVPVFSRSAKKSNFNYLVFTSPKNNDNVHSTLGIFDQVETDSSAKLEQLKFKEQVSKLAVLLFQSATQKRLKDLEIQRKQLVQAQERQQKMMEEGESFQNSNSTGGPNQKDGDDEMAKLRAKGNKTTTNASFSSMTREQYYKVHGLKTEQPKLGNIYKPRFEYVEKRIIGPIYVGDKKHPVSKEAIKAEVIKRRKYNQSCHSVCDKIMKVLGSNVVKSNTPMRNTKIGEISLNQILPPSTLGHINDLDINLTNNIQNVFQTAKKERKLTNADLSEVSPGAIESTGKSAHVDSQNNMSYMSKQEIINTSPIKKSQQHRFMMNHTPISQNTTLNTDKKDKTSYYLVNKYPELSVIKDDTKLPDQVLPKVLTREFQSIIKRRDFVSSRDPPHEKRFDPVDSVIYNPQTTKKNVPLLSLDRQNNRNPTLILKGGDHLLDISQKNASIFYNANKEAVLQKTTLKVLSLDKYNKRDYHGSIYRREFSPDYYDSNKVTSGFKQQSGFQSPKAMVEMEKQTARDFSKLYASSGGEAFKNILRDNARQLWIKKLVEGTD</sequence>
<organism evidence="2 3">
    <name type="scientific">Stylonychia lemnae</name>
    <name type="common">Ciliate</name>
    <dbReference type="NCBI Taxonomy" id="5949"/>
    <lineage>
        <taxon>Eukaryota</taxon>
        <taxon>Sar</taxon>
        <taxon>Alveolata</taxon>
        <taxon>Ciliophora</taxon>
        <taxon>Intramacronucleata</taxon>
        <taxon>Spirotrichea</taxon>
        <taxon>Stichotrichia</taxon>
        <taxon>Sporadotrichida</taxon>
        <taxon>Oxytrichidae</taxon>
        <taxon>Stylonychinae</taxon>
        <taxon>Stylonychia</taxon>
    </lineage>
</organism>
<dbReference type="InParanoid" id="A0A078AI43"/>
<evidence type="ECO:0000313" key="2">
    <source>
        <dbReference type="EMBL" id="CDW80473.1"/>
    </source>
</evidence>
<feature type="compositionally biased region" description="Polar residues" evidence="1">
    <location>
        <begin position="113"/>
        <end position="123"/>
    </location>
</feature>
<dbReference type="EMBL" id="CCKQ01009009">
    <property type="protein sequence ID" value="CDW80473.1"/>
    <property type="molecule type" value="Genomic_DNA"/>
</dbReference>
<protein>
    <submittedName>
        <fullName evidence="2">Uncharacterized protein</fullName>
    </submittedName>
</protein>
<gene>
    <name evidence="2" type="primary">Contig12128.g12963</name>
    <name evidence="2" type="ORF">STYLEM_9472</name>
</gene>
<evidence type="ECO:0000256" key="1">
    <source>
        <dbReference type="SAM" id="MobiDB-lite"/>
    </source>
</evidence>
<evidence type="ECO:0000313" key="3">
    <source>
        <dbReference type="Proteomes" id="UP000039865"/>
    </source>
</evidence>
<proteinExistence type="predicted"/>
<name>A0A078AI43_STYLE</name>
<dbReference type="OrthoDB" id="10612942at2759"/>
<dbReference type="AlphaFoldDB" id="A0A078AI43"/>
<accession>A0A078AI43</accession>
<feature type="region of interest" description="Disordered" evidence="1">
    <location>
        <begin position="101"/>
        <end position="130"/>
    </location>
</feature>
<reference evidence="2 3" key="1">
    <citation type="submission" date="2014-06" db="EMBL/GenBank/DDBJ databases">
        <authorList>
            <person name="Swart Estienne"/>
        </authorList>
    </citation>
    <scope>NUCLEOTIDE SEQUENCE [LARGE SCALE GENOMIC DNA]</scope>
    <source>
        <strain evidence="2 3">130c</strain>
    </source>
</reference>